<accession>A0A3Q9K6E4</accession>
<sequence>MIGEWRTASGTALVDVFLWLEDGAGEKVVYPNAPRGKAFHGMGAYPADAPDKQWIEWEIRSDLLHGATYQVCVSVLPEGSGDGPNIQNADVKGLQVGFEY</sequence>
<protein>
    <submittedName>
        <fullName evidence="1">Uncharacterized protein</fullName>
    </submittedName>
</protein>
<gene>
    <name evidence="1" type="ORF">DDE74_21565</name>
</gene>
<organism evidence="1 2">
    <name type="scientific">Streptomyces lydicus</name>
    <dbReference type="NCBI Taxonomy" id="47763"/>
    <lineage>
        <taxon>Bacteria</taxon>
        <taxon>Bacillati</taxon>
        <taxon>Actinomycetota</taxon>
        <taxon>Actinomycetes</taxon>
        <taxon>Kitasatosporales</taxon>
        <taxon>Streptomycetaceae</taxon>
        <taxon>Streptomyces</taxon>
    </lineage>
</organism>
<dbReference type="RefSeq" id="WP_127152229.1">
    <property type="nucleotide sequence ID" value="NZ_CP029042.1"/>
</dbReference>
<evidence type="ECO:0000313" key="1">
    <source>
        <dbReference type="EMBL" id="AZS73196.1"/>
    </source>
</evidence>
<dbReference type="AlphaFoldDB" id="A0A3Q9K6E4"/>
<name>A0A3Q9K6E4_9ACTN</name>
<evidence type="ECO:0000313" key="2">
    <source>
        <dbReference type="Proteomes" id="UP000275579"/>
    </source>
</evidence>
<proteinExistence type="predicted"/>
<dbReference type="EMBL" id="CP029042">
    <property type="protein sequence ID" value="AZS73196.1"/>
    <property type="molecule type" value="Genomic_DNA"/>
</dbReference>
<reference evidence="1 2" key="1">
    <citation type="submission" date="2018-04" db="EMBL/GenBank/DDBJ databases">
        <title>Complete genome sequences of Streptomyces lydicus strain WYEC and characterization of antagonistic properties of biological control agents.</title>
        <authorList>
            <person name="Mariita R.M."/>
            <person name="Sello J.K."/>
        </authorList>
    </citation>
    <scope>NUCLEOTIDE SEQUENCE [LARGE SCALE GENOMIC DNA]</scope>
    <source>
        <strain evidence="1 2">WYEC 108</strain>
    </source>
</reference>
<dbReference type="Proteomes" id="UP000275579">
    <property type="component" value="Chromosome"/>
</dbReference>